<evidence type="ECO:0000256" key="6">
    <source>
        <dbReference type="ARBA" id="ARBA00023014"/>
    </source>
</evidence>
<dbReference type="Pfam" id="PF04055">
    <property type="entry name" value="Radical_SAM"/>
    <property type="match status" value="1"/>
</dbReference>
<dbReference type="PROSITE" id="PS51918">
    <property type="entry name" value="RADICAL_SAM"/>
    <property type="match status" value="1"/>
</dbReference>
<evidence type="ECO:0000256" key="3">
    <source>
        <dbReference type="ARBA" id="ARBA00022691"/>
    </source>
</evidence>
<keyword evidence="3" id="KW-0949">S-adenosyl-L-methionine</keyword>
<dbReference type="InterPro" id="IPR023404">
    <property type="entry name" value="rSAM_horseshoe"/>
</dbReference>
<accession>A0A6N2RTF9</accession>
<dbReference type="InterPro" id="IPR005911">
    <property type="entry name" value="YhcC-like"/>
</dbReference>
<keyword evidence="2" id="KW-0004">4Fe-4S</keyword>
<dbReference type="Pfam" id="PF16199">
    <property type="entry name" value="Radical_SAM_C"/>
    <property type="match status" value="1"/>
</dbReference>
<dbReference type="InterPro" id="IPR006638">
    <property type="entry name" value="Elp3/MiaA/NifB-like_rSAM"/>
</dbReference>
<dbReference type="NCBIfam" id="TIGR01212">
    <property type="entry name" value="TIGR01212 family radical SAM protein"/>
    <property type="match status" value="1"/>
</dbReference>
<dbReference type="InterPro" id="IPR039661">
    <property type="entry name" value="ELP3"/>
</dbReference>
<keyword evidence="5" id="KW-0408">Iron</keyword>
<evidence type="ECO:0000256" key="2">
    <source>
        <dbReference type="ARBA" id="ARBA00022485"/>
    </source>
</evidence>
<dbReference type="GO" id="GO:0051539">
    <property type="term" value="F:4 iron, 4 sulfur cluster binding"/>
    <property type="evidence" value="ECO:0007669"/>
    <property type="project" value="UniProtKB-KW"/>
</dbReference>
<organism evidence="8">
    <name type="scientific">Anaerostipes caccae</name>
    <dbReference type="NCBI Taxonomy" id="105841"/>
    <lineage>
        <taxon>Bacteria</taxon>
        <taxon>Bacillati</taxon>
        <taxon>Bacillota</taxon>
        <taxon>Clostridia</taxon>
        <taxon>Lachnospirales</taxon>
        <taxon>Lachnospiraceae</taxon>
        <taxon>Anaerostipes</taxon>
    </lineage>
</organism>
<dbReference type="CDD" id="cd01335">
    <property type="entry name" value="Radical_SAM"/>
    <property type="match status" value="1"/>
</dbReference>
<dbReference type="GO" id="GO:0003824">
    <property type="term" value="F:catalytic activity"/>
    <property type="evidence" value="ECO:0007669"/>
    <property type="project" value="InterPro"/>
</dbReference>
<evidence type="ECO:0000313" key="8">
    <source>
        <dbReference type="EMBL" id="VYS83055.1"/>
    </source>
</evidence>
<evidence type="ECO:0000259" key="7">
    <source>
        <dbReference type="PROSITE" id="PS51918"/>
    </source>
</evidence>
<evidence type="ECO:0000256" key="4">
    <source>
        <dbReference type="ARBA" id="ARBA00022723"/>
    </source>
</evidence>
<dbReference type="SFLD" id="SFLDG01086">
    <property type="entry name" value="elongater_protein-like"/>
    <property type="match status" value="1"/>
</dbReference>
<dbReference type="GO" id="GO:0046872">
    <property type="term" value="F:metal ion binding"/>
    <property type="evidence" value="ECO:0007669"/>
    <property type="project" value="UniProtKB-KW"/>
</dbReference>
<dbReference type="Gene3D" id="3.80.30.20">
    <property type="entry name" value="tm_1862 like domain"/>
    <property type="match status" value="1"/>
</dbReference>
<evidence type="ECO:0000256" key="1">
    <source>
        <dbReference type="ARBA" id="ARBA00001966"/>
    </source>
</evidence>
<dbReference type="InterPro" id="IPR007197">
    <property type="entry name" value="rSAM"/>
</dbReference>
<dbReference type="SFLD" id="SFLDS00029">
    <property type="entry name" value="Radical_SAM"/>
    <property type="match status" value="1"/>
</dbReference>
<keyword evidence="6" id="KW-0411">Iron-sulfur</keyword>
<keyword evidence="4" id="KW-0479">Metal-binding</keyword>
<evidence type="ECO:0000256" key="5">
    <source>
        <dbReference type="ARBA" id="ARBA00023004"/>
    </source>
</evidence>
<dbReference type="InterPro" id="IPR058240">
    <property type="entry name" value="rSAM_sf"/>
</dbReference>
<dbReference type="PANTHER" id="PTHR11135">
    <property type="entry name" value="HISTONE ACETYLTRANSFERASE-RELATED"/>
    <property type="match status" value="1"/>
</dbReference>
<sequence>MNWDGKRYYSFNSYLKQTFGEKVYKISLNGGFTCPNRDGTLGTRGCIFCSEGGSGDFAPDAVLPIGEQIEEGIRMIRQKTDASKYIAYFQAFTNTYAPYEKLHSLFYDAILRKEIVGLAVGTRPDCLPPDVLKLLDELNQIKPVFVELGLQTIHEKTAQFIRRGYPLSCFEQAVKALHDLGINVVVHLILGLPGETEEMMLQSVRYLNQLPVNGVKFSLLHVLKHTDLGMLYEENPFPVYDLDDYVDLVIRCMEELREDIVIHRLTGDGPKDLLIAPRWTLNKRKVLNEISRRMKETGSRQGKSFI</sequence>
<dbReference type="PANTHER" id="PTHR11135:SF1">
    <property type="entry name" value="PROTEIN YHCC"/>
    <property type="match status" value="1"/>
</dbReference>
<dbReference type="SFLD" id="SFLDG01091">
    <property type="entry name" value="uncharacterized_CHP01210-like"/>
    <property type="match status" value="1"/>
</dbReference>
<feature type="domain" description="Radical SAM core" evidence="7">
    <location>
        <begin position="18"/>
        <end position="271"/>
    </location>
</feature>
<dbReference type="SUPFAM" id="SSF102114">
    <property type="entry name" value="Radical SAM enzymes"/>
    <property type="match status" value="1"/>
</dbReference>
<reference evidence="8" key="1">
    <citation type="submission" date="2019-11" db="EMBL/GenBank/DDBJ databases">
        <authorList>
            <person name="Feng L."/>
        </authorList>
    </citation>
    <scope>NUCLEOTIDE SEQUENCE</scope>
    <source>
        <strain evidence="8">AcaccaeLFYP115</strain>
    </source>
</reference>
<dbReference type="RefSeq" id="WP_006569089.1">
    <property type="nucleotide sequence ID" value="NZ_CACRSQ010000002.1"/>
</dbReference>
<dbReference type="SMART" id="SM00729">
    <property type="entry name" value="Elp3"/>
    <property type="match status" value="1"/>
</dbReference>
<comment type="cofactor">
    <cofactor evidence="1">
        <name>[4Fe-4S] cluster</name>
        <dbReference type="ChEBI" id="CHEBI:49883"/>
    </cofactor>
</comment>
<dbReference type="InterPro" id="IPR032432">
    <property type="entry name" value="Radical_SAM_C"/>
</dbReference>
<gene>
    <name evidence="8" type="ORF">ACLFYP115_00584</name>
</gene>
<dbReference type="AlphaFoldDB" id="A0A6N2RTF9"/>
<dbReference type="EMBL" id="CACRSQ010000002">
    <property type="protein sequence ID" value="VYS83055.1"/>
    <property type="molecule type" value="Genomic_DNA"/>
</dbReference>
<proteinExistence type="predicted"/>
<protein>
    <submittedName>
        <fullName evidence="8">Coproporphyrinogen III oxidase</fullName>
    </submittedName>
</protein>
<name>A0A6N2RTF9_9FIRM</name>